<dbReference type="EMBL" id="CP035492">
    <property type="protein sequence ID" value="QAY65239.1"/>
    <property type="molecule type" value="Genomic_DNA"/>
</dbReference>
<dbReference type="Proteomes" id="UP000293568">
    <property type="component" value="Chromosome"/>
</dbReference>
<protein>
    <submittedName>
        <fullName evidence="1">Uncharacterized protein</fullName>
    </submittedName>
</protein>
<evidence type="ECO:0000313" key="1">
    <source>
        <dbReference type="EMBL" id="QAY65239.1"/>
    </source>
</evidence>
<sequence>MERKEGVVNEIIYENTAYHNGKYRYYPTITGLKSLIKEIIESNSTTNYIRVTPFYVNEKIDRQIEFDDYMFYMESRDQFDDNDLKEYIGACVGREYADLNSEEVEYGQVLYPLFKNEDVATFQKALGAYLHFLDVLIPKLMEISRLKMALVQDDLAFGYFCFEVHSG</sequence>
<accession>A0A4P6EUC4</accession>
<dbReference type="OrthoDB" id="2862064at2"/>
<dbReference type="AlphaFoldDB" id="A0A4P6EUC4"/>
<reference evidence="1 2" key="1">
    <citation type="submission" date="2019-01" db="EMBL/GenBank/DDBJ databases">
        <title>Genome sequencing of strain FW100M-2.</title>
        <authorList>
            <person name="Heo J."/>
            <person name="Kim S.-J."/>
            <person name="Kim J.-S."/>
            <person name="Hong S.-B."/>
            <person name="Kwon S.-W."/>
        </authorList>
    </citation>
    <scope>NUCLEOTIDE SEQUENCE [LARGE SCALE GENOMIC DNA]</scope>
    <source>
        <strain evidence="1 2">FW100M-2</strain>
    </source>
</reference>
<evidence type="ECO:0000313" key="2">
    <source>
        <dbReference type="Proteomes" id="UP000293568"/>
    </source>
</evidence>
<organism evidence="1 2">
    <name type="scientific">Paenibacillus protaetiae</name>
    <dbReference type="NCBI Taxonomy" id="2509456"/>
    <lineage>
        <taxon>Bacteria</taxon>
        <taxon>Bacillati</taxon>
        <taxon>Bacillota</taxon>
        <taxon>Bacilli</taxon>
        <taxon>Bacillales</taxon>
        <taxon>Paenibacillaceae</taxon>
        <taxon>Paenibacillus</taxon>
    </lineage>
</organism>
<proteinExistence type="predicted"/>
<keyword evidence="2" id="KW-1185">Reference proteome</keyword>
<name>A0A4P6EUC4_9BACL</name>
<dbReference type="RefSeq" id="WP_129437610.1">
    <property type="nucleotide sequence ID" value="NZ_CP035492.1"/>
</dbReference>
<gene>
    <name evidence="1" type="ORF">ET464_01420</name>
</gene>
<dbReference type="KEGG" id="pprt:ET464_01420"/>